<dbReference type="PANTHER" id="PTHR30146">
    <property type="entry name" value="LACI-RELATED TRANSCRIPTIONAL REPRESSOR"/>
    <property type="match status" value="1"/>
</dbReference>
<accession>A0A1U9ZA19</accession>
<evidence type="ECO:0000256" key="4">
    <source>
        <dbReference type="ARBA" id="ARBA00023163"/>
    </source>
</evidence>
<feature type="region of interest" description="Disordered" evidence="5">
    <location>
        <begin position="1"/>
        <end position="21"/>
    </location>
</feature>
<keyword evidence="7" id="KW-0614">Plasmid</keyword>
<dbReference type="InterPro" id="IPR046335">
    <property type="entry name" value="LacI/GalR-like_sensor"/>
</dbReference>
<dbReference type="GO" id="GO:0003700">
    <property type="term" value="F:DNA-binding transcription factor activity"/>
    <property type="evidence" value="ECO:0007669"/>
    <property type="project" value="TreeGrafter"/>
</dbReference>
<dbReference type="GO" id="GO:0000976">
    <property type="term" value="F:transcription cis-regulatory region binding"/>
    <property type="evidence" value="ECO:0007669"/>
    <property type="project" value="TreeGrafter"/>
</dbReference>
<protein>
    <submittedName>
        <fullName evidence="7">HTH-type transcriptional repressor CytR</fullName>
    </submittedName>
</protein>
<dbReference type="eggNOG" id="COG1609">
    <property type="taxonomic scope" value="Bacteria"/>
</dbReference>
<dbReference type="Proteomes" id="UP000191135">
    <property type="component" value="Plasmid pMM170"/>
</dbReference>
<feature type="domain" description="HTH lacI-type" evidence="6">
    <location>
        <begin position="21"/>
        <end position="75"/>
    </location>
</feature>
<evidence type="ECO:0000256" key="2">
    <source>
        <dbReference type="ARBA" id="ARBA00023015"/>
    </source>
</evidence>
<dbReference type="PROSITE" id="PS50932">
    <property type="entry name" value="HTH_LACI_2"/>
    <property type="match status" value="1"/>
</dbReference>
<dbReference type="Gene3D" id="1.10.260.40">
    <property type="entry name" value="lambda repressor-like DNA-binding domains"/>
    <property type="match status" value="1"/>
</dbReference>
<name>A0A1U9ZA19_9HYPH</name>
<dbReference type="KEGG" id="mmed:Mame_05260"/>
<reference evidence="7 8" key="1">
    <citation type="submission" date="2017-03" db="EMBL/GenBank/DDBJ databases">
        <title>Foreign affairs: Plasmid Transfer between Roseobacters and Rhizobia.</title>
        <authorList>
            <person name="Bartling P."/>
            <person name="Bunk B."/>
            <person name="Overmann J."/>
            <person name="Brinkmann H."/>
            <person name="Petersen J."/>
        </authorList>
    </citation>
    <scope>NUCLEOTIDE SEQUENCE [LARGE SCALE GENOMIC DNA]</scope>
    <source>
        <strain evidence="7 8">MACL11</strain>
        <plasmid evidence="8">Plasmid pmm170</plasmid>
    </source>
</reference>
<evidence type="ECO:0000256" key="3">
    <source>
        <dbReference type="ARBA" id="ARBA00023125"/>
    </source>
</evidence>
<dbReference type="InterPro" id="IPR000843">
    <property type="entry name" value="HTH_LacI"/>
</dbReference>
<dbReference type="SUPFAM" id="SSF47413">
    <property type="entry name" value="lambda repressor-like DNA-binding domains"/>
    <property type="match status" value="1"/>
</dbReference>
<dbReference type="PANTHER" id="PTHR30146:SF148">
    <property type="entry name" value="HTH-TYPE TRANSCRIPTIONAL REPRESSOR PURR-RELATED"/>
    <property type="match status" value="1"/>
</dbReference>
<geneLocation type="plasmid" evidence="8">
    <name>pmm170</name>
</geneLocation>
<gene>
    <name evidence="7" type="primary">cytR_7</name>
    <name evidence="7" type="ORF">Mame_05260</name>
</gene>
<evidence type="ECO:0000313" key="8">
    <source>
        <dbReference type="Proteomes" id="UP000191135"/>
    </source>
</evidence>
<dbReference type="Pfam" id="PF00356">
    <property type="entry name" value="LacI"/>
    <property type="match status" value="1"/>
</dbReference>
<keyword evidence="2" id="KW-0805">Transcription regulation</keyword>
<dbReference type="OrthoDB" id="7325800at2"/>
<sequence length="360" mass="39524">MARQHDTSRNLSQKPQPRRSPTIADIARLAGVSPSTVSRSLAGNERIGKETRRRIADVARDLGYSVNRHARSLRMQRSGILLVLIPDIANLNYSDLLMQIDSIAHERGYDIRIGHTGVDAGRVDRQAEELFTGGIDGILLTSDYCPSSISQRLAAGEVLPVVRTLSPTAPDERIVGVQIDEEAAAFDAVSHLVKRDYRRIAHLAGSPGVLVSRLRMNGWRRALVEAGLQIPDKFIGEGFAVDDGRRAARSLMARTVYPDAVFCANDLSAYGLMAELQANGLKIPQDIAVAGFDDLSFSSLFSPPLTTVRLPRREMAEASVRYLVDLIDGKATPSPDYIPHQLIIRKSSGDRKMEYEKPGC</sequence>
<keyword evidence="3" id="KW-0238">DNA-binding</keyword>
<dbReference type="InterPro" id="IPR028082">
    <property type="entry name" value="Peripla_BP_I"/>
</dbReference>
<dbReference type="SMART" id="SM00354">
    <property type="entry name" value="HTH_LACI"/>
    <property type="match status" value="1"/>
</dbReference>
<proteinExistence type="predicted"/>
<dbReference type="Gene3D" id="3.40.50.2300">
    <property type="match status" value="2"/>
</dbReference>
<organism evidence="7 8">
    <name type="scientific">Martelella mediterranea DSM 17316</name>
    <dbReference type="NCBI Taxonomy" id="1122214"/>
    <lineage>
        <taxon>Bacteria</taxon>
        <taxon>Pseudomonadati</taxon>
        <taxon>Pseudomonadota</taxon>
        <taxon>Alphaproteobacteria</taxon>
        <taxon>Hyphomicrobiales</taxon>
        <taxon>Aurantimonadaceae</taxon>
        <taxon>Martelella</taxon>
    </lineage>
</organism>
<keyword evidence="4" id="KW-0804">Transcription</keyword>
<evidence type="ECO:0000256" key="1">
    <source>
        <dbReference type="ARBA" id="ARBA00022491"/>
    </source>
</evidence>
<dbReference type="EMBL" id="CP020333">
    <property type="protein sequence ID" value="AQZ54551.1"/>
    <property type="molecule type" value="Genomic_DNA"/>
</dbReference>
<evidence type="ECO:0000259" key="6">
    <source>
        <dbReference type="PROSITE" id="PS50932"/>
    </source>
</evidence>
<dbReference type="InterPro" id="IPR010982">
    <property type="entry name" value="Lambda_DNA-bd_dom_sf"/>
</dbReference>
<evidence type="ECO:0000256" key="5">
    <source>
        <dbReference type="SAM" id="MobiDB-lite"/>
    </source>
</evidence>
<keyword evidence="1" id="KW-0678">Repressor</keyword>
<dbReference type="CDD" id="cd01392">
    <property type="entry name" value="HTH_LacI"/>
    <property type="match status" value="1"/>
</dbReference>
<dbReference type="Pfam" id="PF13377">
    <property type="entry name" value="Peripla_BP_3"/>
    <property type="match status" value="1"/>
</dbReference>
<dbReference type="SUPFAM" id="SSF53822">
    <property type="entry name" value="Periplasmic binding protein-like I"/>
    <property type="match status" value="1"/>
</dbReference>
<dbReference type="RefSeq" id="WP_018067157.1">
    <property type="nucleotide sequence ID" value="NZ_AQWH01000034.1"/>
</dbReference>
<dbReference type="AlphaFoldDB" id="A0A1U9ZA19"/>
<keyword evidence="8" id="KW-1185">Reference proteome</keyword>
<evidence type="ECO:0000313" key="7">
    <source>
        <dbReference type="EMBL" id="AQZ54551.1"/>
    </source>
</evidence>